<gene>
    <name evidence="3" type="ORF">EGYM00163_LOCUS26604</name>
</gene>
<dbReference type="InterPro" id="IPR006342">
    <property type="entry name" value="FkbM_mtfrase"/>
</dbReference>
<name>A0A7S4D3X7_9EUGL</name>
<organism evidence="3">
    <name type="scientific">Eutreptiella gymnastica</name>
    <dbReference type="NCBI Taxonomy" id="73025"/>
    <lineage>
        <taxon>Eukaryota</taxon>
        <taxon>Discoba</taxon>
        <taxon>Euglenozoa</taxon>
        <taxon>Euglenida</taxon>
        <taxon>Spirocuta</taxon>
        <taxon>Euglenophyceae</taxon>
        <taxon>Eutreptiales</taxon>
        <taxon>Eutreptiaceae</taxon>
        <taxon>Eutreptiella</taxon>
    </lineage>
</organism>
<dbReference type="EMBL" id="HBJA01075861">
    <property type="protein sequence ID" value="CAE0815446.1"/>
    <property type="molecule type" value="Transcribed_RNA"/>
</dbReference>
<feature type="transmembrane region" description="Helical" evidence="1">
    <location>
        <begin position="12"/>
        <end position="32"/>
    </location>
</feature>
<dbReference type="AlphaFoldDB" id="A0A7S4D3X7"/>
<protein>
    <recommendedName>
        <fullName evidence="2">Methyltransferase FkbM domain-containing protein</fullName>
    </recommendedName>
</protein>
<dbReference type="PANTHER" id="PTHR34203:SF13">
    <property type="entry name" value="EXPRESSED PROTEIN"/>
    <property type="match status" value="1"/>
</dbReference>
<dbReference type="NCBIfam" id="TIGR01444">
    <property type="entry name" value="fkbM_fam"/>
    <property type="match status" value="1"/>
</dbReference>
<dbReference type="InterPro" id="IPR052514">
    <property type="entry name" value="SAM-dependent_MTase"/>
</dbReference>
<evidence type="ECO:0000313" key="3">
    <source>
        <dbReference type="EMBL" id="CAE0815446.1"/>
    </source>
</evidence>
<accession>A0A7S4D3X7</accession>
<evidence type="ECO:0000256" key="1">
    <source>
        <dbReference type="SAM" id="Phobius"/>
    </source>
</evidence>
<proteinExistence type="predicted"/>
<dbReference type="PANTHER" id="PTHR34203">
    <property type="entry name" value="METHYLTRANSFERASE, FKBM FAMILY PROTEIN"/>
    <property type="match status" value="1"/>
</dbReference>
<evidence type="ECO:0000259" key="2">
    <source>
        <dbReference type="Pfam" id="PF05050"/>
    </source>
</evidence>
<keyword evidence="1" id="KW-0472">Membrane</keyword>
<feature type="domain" description="Methyltransferase FkbM" evidence="2">
    <location>
        <begin position="115"/>
        <end position="269"/>
    </location>
</feature>
<dbReference type="Gene3D" id="3.40.50.150">
    <property type="entry name" value="Vaccinia Virus protein VP39"/>
    <property type="match status" value="1"/>
</dbReference>
<keyword evidence="1" id="KW-1133">Transmembrane helix</keyword>
<dbReference type="SUPFAM" id="SSF53335">
    <property type="entry name" value="S-adenosyl-L-methionine-dependent methyltransferases"/>
    <property type="match status" value="1"/>
</dbReference>
<dbReference type="InterPro" id="IPR029063">
    <property type="entry name" value="SAM-dependent_MTases_sf"/>
</dbReference>
<dbReference type="Pfam" id="PF05050">
    <property type="entry name" value="Methyltransf_21"/>
    <property type="match status" value="1"/>
</dbReference>
<reference evidence="3" key="1">
    <citation type="submission" date="2021-01" db="EMBL/GenBank/DDBJ databases">
        <authorList>
            <person name="Corre E."/>
            <person name="Pelletier E."/>
            <person name="Niang G."/>
            <person name="Scheremetjew M."/>
            <person name="Finn R."/>
            <person name="Kale V."/>
            <person name="Holt S."/>
            <person name="Cochrane G."/>
            <person name="Meng A."/>
            <person name="Brown T."/>
            <person name="Cohen L."/>
        </authorList>
    </citation>
    <scope>NUCLEOTIDE SEQUENCE</scope>
    <source>
        <strain evidence="3">CCMP1594</strain>
    </source>
</reference>
<sequence>MARNALSAYRGVAISLATLIGFLFMLVSCVRLQRVVARQQEHIALLEARAAAAVAVPPASAPPKPPPPAPAAAVAHPPMVYPVLHYLNLKAENVFRAVLMARHPKASKDTLVIEIGSNDGKQALWAAQQGYNVISFEPAPAGFKRCQALKEKAGTITGALEFRNVAISNTKGAVHFIDNGVVSRIVNASTSGAVKVRTTTLSEEVDSDIAFLKIDVEGHEMAVLQGMTELFERHTIEFILMEHNPTQIARHGYGTAAAVLALLHSKGYDLYDLRLFEFQGPSLKHVVSTEENRWRRPHHFLDLEAFFTPAQPASPWGAWTDIFAVRRPS</sequence>
<keyword evidence="1" id="KW-0812">Transmembrane</keyword>
<dbReference type="PROSITE" id="PS51257">
    <property type="entry name" value="PROKAR_LIPOPROTEIN"/>
    <property type="match status" value="1"/>
</dbReference>